<proteinExistence type="predicted"/>
<dbReference type="Proteomes" id="UP001152885">
    <property type="component" value="Unassembled WGS sequence"/>
</dbReference>
<protein>
    <submittedName>
        <fullName evidence="1">Uncharacterized protein</fullName>
    </submittedName>
</protein>
<evidence type="ECO:0000313" key="1">
    <source>
        <dbReference type="EMBL" id="CAI5756741.1"/>
    </source>
</evidence>
<dbReference type="EMBL" id="CANTUO010000001">
    <property type="protein sequence ID" value="CAI5756741.1"/>
    <property type="molecule type" value="Genomic_DNA"/>
</dbReference>
<accession>A0A9W4TR66</accession>
<organism evidence="1 2">
    <name type="scientific">Candida verbasci</name>
    <dbReference type="NCBI Taxonomy" id="1227364"/>
    <lineage>
        <taxon>Eukaryota</taxon>
        <taxon>Fungi</taxon>
        <taxon>Dikarya</taxon>
        <taxon>Ascomycota</taxon>
        <taxon>Saccharomycotina</taxon>
        <taxon>Pichiomycetes</taxon>
        <taxon>Debaryomycetaceae</taxon>
        <taxon>Candida/Lodderomyces clade</taxon>
        <taxon>Candida</taxon>
    </lineage>
</organism>
<gene>
    <name evidence="1" type="ORF">CANVERA_P1259</name>
</gene>
<sequence>MTTIDYFQRPSYLDLSDLYPFRVIKPTTIAVLPYEVIIKILIYRFEFDNQHFHHILPFILTCKTFYNNYIFLIYTLKQLVISLTNKPNSISYIGLETLIKYTSIIRVNTVHIDITPKFRFDKMFLTLIYDSIYTFEFLEDVTLTLSSMEYLFGLLNLHSPRLKRLSIILTSKINYFNRLLDTFEVPIFDKLEKLKFETKYPLSINKVSKYFPNFRSVPDFKWQGVAEKIPFASYESPMFQISMILAKMIYESRETLRILDLKNINPVFIIRELDPWLYRNPRGYQVDGSLIAKSEDDFDSNFFPNLKMIYIDNLYQFNIHILNKLLGDDVEHKDCLFLFENYYLKELKLIKLYHGRLIKKVINTSEYENIEHWNYETLESKFNRNNDSIVL</sequence>
<keyword evidence="2" id="KW-1185">Reference proteome</keyword>
<evidence type="ECO:0000313" key="2">
    <source>
        <dbReference type="Proteomes" id="UP001152885"/>
    </source>
</evidence>
<dbReference type="AlphaFoldDB" id="A0A9W4TR66"/>
<name>A0A9W4TR66_9ASCO</name>
<comment type="caution">
    <text evidence="1">The sequence shown here is derived from an EMBL/GenBank/DDBJ whole genome shotgun (WGS) entry which is preliminary data.</text>
</comment>
<reference evidence="1" key="1">
    <citation type="submission" date="2022-12" db="EMBL/GenBank/DDBJ databases">
        <authorList>
            <person name="Brejova B."/>
        </authorList>
    </citation>
    <scope>NUCLEOTIDE SEQUENCE</scope>
</reference>